<dbReference type="GO" id="GO:0020037">
    <property type="term" value="F:heme binding"/>
    <property type="evidence" value="ECO:0007669"/>
    <property type="project" value="InterPro"/>
</dbReference>
<keyword evidence="5" id="KW-0472">Membrane</keyword>
<gene>
    <name evidence="7" type="ORF">HGP29_03950</name>
</gene>
<dbReference type="RefSeq" id="WP_168881044.1">
    <property type="nucleotide sequence ID" value="NZ_JABAIL010000001.1"/>
</dbReference>
<dbReference type="Proteomes" id="UP000585050">
    <property type="component" value="Unassembled WGS sequence"/>
</dbReference>
<name>A0A7X8SHH5_9BACT</name>
<dbReference type="GO" id="GO:0046872">
    <property type="term" value="F:metal ion binding"/>
    <property type="evidence" value="ECO:0007669"/>
    <property type="project" value="UniProtKB-KW"/>
</dbReference>
<feature type="transmembrane region" description="Helical" evidence="5">
    <location>
        <begin position="6"/>
        <end position="28"/>
    </location>
</feature>
<evidence type="ECO:0000259" key="6">
    <source>
        <dbReference type="PROSITE" id="PS51007"/>
    </source>
</evidence>
<evidence type="ECO:0000256" key="3">
    <source>
        <dbReference type="ARBA" id="ARBA00023004"/>
    </source>
</evidence>
<feature type="transmembrane region" description="Helical" evidence="5">
    <location>
        <begin position="66"/>
        <end position="87"/>
    </location>
</feature>
<dbReference type="Gene3D" id="1.10.760.10">
    <property type="entry name" value="Cytochrome c-like domain"/>
    <property type="match status" value="1"/>
</dbReference>
<dbReference type="AlphaFoldDB" id="A0A7X8SHH5"/>
<comment type="caution">
    <text evidence="7">The sequence shown here is derived from an EMBL/GenBank/DDBJ whole genome shotgun (WGS) entry which is preliminary data.</text>
</comment>
<feature type="domain" description="Cytochrome c" evidence="6">
    <location>
        <begin position="136"/>
        <end position="213"/>
    </location>
</feature>
<protein>
    <submittedName>
        <fullName evidence="7">Cytochrome c</fullName>
    </submittedName>
</protein>
<keyword evidence="1 4" id="KW-0349">Heme</keyword>
<organism evidence="7 8">
    <name type="scientific">Flammeovirga agarivorans</name>
    <dbReference type="NCBI Taxonomy" id="2726742"/>
    <lineage>
        <taxon>Bacteria</taxon>
        <taxon>Pseudomonadati</taxon>
        <taxon>Bacteroidota</taxon>
        <taxon>Cytophagia</taxon>
        <taxon>Cytophagales</taxon>
        <taxon>Flammeovirgaceae</taxon>
        <taxon>Flammeovirga</taxon>
    </lineage>
</organism>
<keyword evidence="3 4" id="KW-0408">Iron</keyword>
<dbReference type="EMBL" id="JABAIL010000001">
    <property type="protein sequence ID" value="NLR90341.1"/>
    <property type="molecule type" value="Genomic_DNA"/>
</dbReference>
<dbReference type="SUPFAM" id="SSF46626">
    <property type="entry name" value="Cytochrome c"/>
    <property type="match status" value="1"/>
</dbReference>
<dbReference type="PROSITE" id="PS51007">
    <property type="entry name" value="CYTC"/>
    <property type="match status" value="1"/>
</dbReference>
<keyword evidence="2 4" id="KW-0479">Metal-binding</keyword>
<keyword evidence="5" id="KW-0812">Transmembrane</keyword>
<proteinExistence type="predicted"/>
<keyword evidence="5" id="KW-1133">Transmembrane helix</keyword>
<accession>A0A7X8SHH5</accession>
<evidence type="ECO:0000256" key="4">
    <source>
        <dbReference type="PROSITE-ProRule" id="PRU00433"/>
    </source>
</evidence>
<feature type="transmembrane region" description="Helical" evidence="5">
    <location>
        <begin position="40"/>
        <end position="60"/>
    </location>
</feature>
<dbReference type="InterPro" id="IPR036909">
    <property type="entry name" value="Cyt_c-like_dom_sf"/>
</dbReference>
<evidence type="ECO:0000313" key="7">
    <source>
        <dbReference type="EMBL" id="NLR90341.1"/>
    </source>
</evidence>
<dbReference type="Pfam" id="PF13442">
    <property type="entry name" value="Cytochrome_CBB3"/>
    <property type="match status" value="1"/>
</dbReference>
<dbReference type="PANTHER" id="PTHR33751:SF1">
    <property type="entry name" value="CBB3-TYPE CYTOCHROME C OXIDASE SUBUNIT FIXP"/>
    <property type="match status" value="1"/>
</dbReference>
<reference evidence="7 8" key="1">
    <citation type="submission" date="2020-04" db="EMBL/GenBank/DDBJ databases">
        <title>Flammeovirga sp. SR4, a novel species isolated from seawater.</title>
        <authorList>
            <person name="Wang X."/>
        </authorList>
    </citation>
    <scope>NUCLEOTIDE SEQUENCE [LARGE SCALE GENOMIC DNA]</scope>
    <source>
        <strain evidence="7 8">SR4</strain>
    </source>
</reference>
<evidence type="ECO:0000256" key="5">
    <source>
        <dbReference type="SAM" id="Phobius"/>
    </source>
</evidence>
<dbReference type="GO" id="GO:0009055">
    <property type="term" value="F:electron transfer activity"/>
    <property type="evidence" value="ECO:0007669"/>
    <property type="project" value="InterPro"/>
</dbReference>
<evidence type="ECO:0000256" key="2">
    <source>
        <dbReference type="ARBA" id="ARBA00022723"/>
    </source>
</evidence>
<dbReference type="InterPro" id="IPR009056">
    <property type="entry name" value="Cyt_c-like_dom"/>
</dbReference>
<dbReference type="PANTHER" id="PTHR33751">
    <property type="entry name" value="CBB3-TYPE CYTOCHROME C OXIDASE SUBUNIT FIXP"/>
    <property type="match status" value="1"/>
</dbReference>
<dbReference type="InterPro" id="IPR050597">
    <property type="entry name" value="Cytochrome_c_Oxidase_Subunit"/>
</dbReference>
<evidence type="ECO:0000313" key="8">
    <source>
        <dbReference type="Proteomes" id="UP000585050"/>
    </source>
</evidence>
<keyword evidence="8" id="KW-1185">Reference proteome</keyword>
<sequence length="214" mass="23588">MSHVILTHRIVVSLFFLIYLIKTILLFVNQGSFEKFRKVIKVPEMIVSFSFLATGLYMIFASDIVISTALWIKFGLVVASIPLAVIATKKSNKVMMLGSLLCLTMAYGMAEMHKAKQRKAMTNAPAVEVSSEGLTEIEKQGQKVYGKTCLSCHGPNGDAQRSGAAKLSESELDLDGIKNVVRNGKGVYMPEYNKTQISDSDLEALANYVLTLRK</sequence>
<evidence type="ECO:0000256" key="1">
    <source>
        <dbReference type="ARBA" id="ARBA00022617"/>
    </source>
</evidence>